<dbReference type="STRING" id="688246.Premu_2022"/>
<dbReference type="Proteomes" id="UP000002772">
    <property type="component" value="Unassembled WGS sequence"/>
</dbReference>
<dbReference type="NCBIfam" id="NF040562">
    <property type="entry name" value="PrimPol_Db"/>
    <property type="match status" value="1"/>
</dbReference>
<keyword evidence="3" id="KW-1185">Reference proteome</keyword>
<evidence type="ECO:0000259" key="1">
    <source>
        <dbReference type="Pfam" id="PF08800"/>
    </source>
</evidence>
<name>F8N7A3_9BACT</name>
<organism evidence="2 3">
    <name type="scientific">Hallella multisaccharivorax DSM 17128</name>
    <dbReference type="NCBI Taxonomy" id="688246"/>
    <lineage>
        <taxon>Bacteria</taxon>
        <taxon>Pseudomonadati</taxon>
        <taxon>Bacteroidota</taxon>
        <taxon>Bacteroidia</taxon>
        <taxon>Bacteroidales</taxon>
        <taxon>Prevotellaceae</taxon>
        <taxon>Hallella</taxon>
    </lineage>
</organism>
<evidence type="ECO:0000313" key="3">
    <source>
        <dbReference type="Proteomes" id="UP000002772"/>
    </source>
</evidence>
<evidence type="ECO:0000313" key="2">
    <source>
        <dbReference type="EMBL" id="EGN57419.1"/>
    </source>
</evidence>
<feature type="domain" description="BT4734-like N-terminal" evidence="1">
    <location>
        <begin position="55"/>
        <end position="180"/>
    </location>
</feature>
<proteinExistence type="predicted"/>
<dbReference type="InterPro" id="IPR014907">
    <property type="entry name" value="BT4734-like_N"/>
</dbReference>
<gene>
    <name evidence="2" type="ORF">Premu_2022</name>
</gene>
<dbReference type="OrthoDB" id="2781056at2"/>
<accession>F8N7A3</accession>
<dbReference type="Pfam" id="PF08800">
    <property type="entry name" value="BT4734-like_N"/>
    <property type="match status" value="1"/>
</dbReference>
<dbReference type="HOGENOM" id="CLU_820993_0_0_10"/>
<reference evidence="3" key="1">
    <citation type="journal article" date="2011" name="Stand. Genomic Sci.">
        <title>Non-contiguous finished genome sequence of the opportunistic oral pathogen Prevotella multisaccharivorax type strain (PPPA20).</title>
        <authorList>
            <person name="Pati A."/>
            <person name="Gronow S."/>
            <person name="Lu M."/>
            <person name="Lapidus A."/>
            <person name="Nolan M."/>
            <person name="Lucas S."/>
            <person name="Hammon N."/>
            <person name="Deshpande S."/>
            <person name="Cheng J.F."/>
            <person name="Tapia R."/>
            <person name="Han C."/>
            <person name="Goodwin L."/>
            <person name="Pitluck S."/>
            <person name="Liolios K."/>
            <person name="Pagani I."/>
            <person name="Mavromatis K."/>
            <person name="Mikhailova N."/>
            <person name="Huntemann M."/>
            <person name="Chen A."/>
            <person name="Palaniappan K."/>
            <person name="Land M."/>
            <person name="Hauser L."/>
            <person name="Detter J.C."/>
            <person name="Brambilla E.M."/>
            <person name="Rohde M."/>
            <person name="Goker M."/>
            <person name="Woyke T."/>
            <person name="Bristow J."/>
            <person name="Eisen J.A."/>
            <person name="Markowitz V."/>
            <person name="Hugenholtz P."/>
            <person name="Kyrpides N.C."/>
            <person name="Klenk H.P."/>
            <person name="Ivanova N."/>
        </authorList>
    </citation>
    <scope>NUCLEOTIDE SEQUENCE [LARGE SCALE GENOMIC DNA]</scope>
    <source>
        <strain evidence="3">DSM 17128</strain>
    </source>
</reference>
<dbReference type="EMBL" id="GL945017">
    <property type="protein sequence ID" value="EGN57419.1"/>
    <property type="molecule type" value="Genomic_DNA"/>
</dbReference>
<dbReference type="AlphaFoldDB" id="F8N7A3"/>
<sequence>MVMYGTNIQSSADELKKIPEEQLFNSLRNPKPAIANTIRQLRIVYAMDTQRYNQLKRQLPYFVCGQFTPPYRRKENFAFTETFILDIDHLSAKELSLPSVRQELFADPRVLMCFASPSQDGLKVMFRLKERCYDAGLFSLFYRAFAATFASQHHLSQVIDTKTCDVSRACFISTDPNACYNPLCDTVDLSTLIDTTNPTSVFDTKHELDRHEKMAAGKGSSAPAGPKDPDREVLDRIRCQLNPQARPQREAPPAFVPQLLNDIIGDIKTFIEQTGMVVTEIINIQYAKKIRAKVGLKEAEVNLFYGRKGFSVVISPRRGTSEELNELLAQLVNQFLLTC</sequence>
<protein>
    <submittedName>
        <fullName evidence="2">VirE protein</fullName>
    </submittedName>
</protein>